<dbReference type="EMBL" id="KN832991">
    <property type="protein sequence ID" value="KIM83442.1"/>
    <property type="molecule type" value="Genomic_DNA"/>
</dbReference>
<dbReference type="InParanoid" id="A0A0C3C1F6"/>
<reference evidence="2" key="2">
    <citation type="submission" date="2015-01" db="EMBL/GenBank/DDBJ databases">
        <title>Evolutionary Origins and Diversification of the Mycorrhizal Mutualists.</title>
        <authorList>
            <consortium name="DOE Joint Genome Institute"/>
            <consortium name="Mycorrhizal Genomics Consortium"/>
            <person name="Kohler A."/>
            <person name="Kuo A."/>
            <person name="Nagy L.G."/>
            <person name="Floudas D."/>
            <person name="Copeland A."/>
            <person name="Barry K.W."/>
            <person name="Cichocki N."/>
            <person name="Veneault-Fourrey C."/>
            <person name="LaButti K."/>
            <person name="Lindquist E.A."/>
            <person name="Lipzen A."/>
            <person name="Lundell T."/>
            <person name="Morin E."/>
            <person name="Murat C."/>
            <person name="Riley R."/>
            <person name="Ohm R."/>
            <person name="Sun H."/>
            <person name="Tunlid A."/>
            <person name="Henrissat B."/>
            <person name="Grigoriev I.V."/>
            <person name="Hibbett D.S."/>
            <person name="Martin F."/>
        </authorList>
    </citation>
    <scope>NUCLEOTIDE SEQUENCE [LARGE SCALE GENOMIC DNA]</scope>
    <source>
        <strain evidence="2">F 1598</strain>
    </source>
</reference>
<keyword evidence="2" id="KW-1185">Reference proteome</keyword>
<reference evidence="1 2" key="1">
    <citation type="submission" date="2014-04" db="EMBL/GenBank/DDBJ databases">
        <authorList>
            <consortium name="DOE Joint Genome Institute"/>
            <person name="Kuo A."/>
            <person name="Tarkka M."/>
            <person name="Buscot F."/>
            <person name="Kohler A."/>
            <person name="Nagy L.G."/>
            <person name="Floudas D."/>
            <person name="Copeland A."/>
            <person name="Barry K.W."/>
            <person name="Cichocki N."/>
            <person name="Veneault-Fourrey C."/>
            <person name="LaButti K."/>
            <person name="Lindquist E.A."/>
            <person name="Lipzen A."/>
            <person name="Lundell T."/>
            <person name="Morin E."/>
            <person name="Murat C."/>
            <person name="Sun H."/>
            <person name="Tunlid A."/>
            <person name="Henrissat B."/>
            <person name="Grigoriev I.V."/>
            <person name="Hibbett D.S."/>
            <person name="Martin F."/>
            <person name="Nordberg H.P."/>
            <person name="Cantor M.N."/>
            <person name="Hua S.X."/>
        </authorList>
    </citation>
    <scope>NUCLEOTIDE SEQUENCE [LARGE SCALE GENOMIC DNA]</scope>
    <source>
        <strain evidence="1 2">F 1598</strain>
    </source>
</reference>
<sequence>MLVSRLLSQPLWVWERTIRYPQTIIKALLYLTLIRSHIQKGYSRPRNFFA</sequence>
<gene>
    <name evidence="1" type="ORF">PILCRDRAFT_444010</name>
</gene>
<organism evidence="1 2">
    <name type="scientific">Piloderma croceum (strain F 1598)</name>
    <dbReference type="NCBI Taxonomy" id="765440"/>
    <lineage>
        <taxon>Eukaryota</taxon>
        <taxon>Fungi</taxon>
        <taxon>Dikarya</taxon>
        <taxon>Basidiomycota</taxon>
        <taxon>Agaricomycotina</taxon>
        <taxon>Agaricomycetes</taxon>
        <taxon>Agaricomycetidae</taxon>
        <taxon>Atheliales</taxon>
        <taxon>Atheliaceae</taxon>
        <taxon>Piloderma</taxon>
    </lineage>
</organism>
<dbReference type="Proteomes" id="UP000054166">
    <property type="component" value="Unassembled WGS sequence"/>
</dbReference>
<dbReference type="HOGENOM" id="CLU_3125602_0_0_1"/>
<accession>A0A0C3C1F6</accession>
<evidence type="ECO:0000313" key="2">
    <source>
        <dbReference type="Proteomes" id="UP000054166"/>
    </source>
</evidence>
<evidence type="ECO:0000313" key="1">
    <source>
        <dbReference type="EMBL" id="KIM83442.1"/>
    </source>
</evidence>
<proteinExistence type="predicted"/>
<protein>
    <submittedName>
        <fullName evidence="1">Uncharacterized protein</fullName>
    </submittedName>
</protein>
<name>A0A0C3C1F6_PILCF</name>
<dbReference type="AlphaFoldDB" id="A0A0C3C1F6"/>